<sequence>MLRLHIGMTSHVRRGVYLAVGALAAFFTALSLDVTQAASYPTRPVRIIVPYGAGGIADVTMRMVAEKLSDKLGQPFIIENRPGAAGIIGIKAVVGSAPDGYTLAMIGGGLTAAKSLFKSLPYDLERDLIPISTTAFYGLVVATKAGSPFTSIKDVIGAAKAKPGTLNFGTINPGSNQHLSGELFKSMAGISVAAIPFKTTPELVTAMIRGDIDILFEYQAGLQGSLNDRQIVAIATTGRERSPALPDVPTVSEIGLADYEVTSWNALAAPAGTPAEIVAILNKAVNDVLSLPDVKAAAVSFGMEARGSSVEDLRERIAREVAKWGKVVEAAGIEKK</sequence>
<dbReference type="AlphaFoldDB" id="A0A1W6ZST6"/>
<dbReference type="PIRSF" id="PIRSF017082">
    <property type="entry name" value="YflP"/>
    <property type="match status" value="1"/>
</dbReference>
<dbReference type="Gene3D" id="3.40.190.10">
    <property type="entry name" value="Periplasmic binding protein-like II"/>
    <property type="match status" value="1"/>
</dbReference>
<name>A0A1W6ZST6_9HYPH</name>
<keyword evidence="3" id="KW-1185">Reference proteome</keyword>
<evidence type="ECO:0000313" key="3">
    <source>
        <dbReference type="Proteomes" id="UP000194137"/>
    </source>
</evidence>
<evidence type="ECO:0000313" key="2">
    <source>
        <dbReference type="EMBL" id="ARQ00348.1"/>
    </source>
</evidence>
<organism evidence="2 3">
    <name type="scientific">Pseudorhodoplanes sinuspersici</name>
    <dbReference type="NCBI Taxonomy" id="1235591"/>
    <lineage>
        <taxon>Bacteria</taxon>
        <taxon>Pseudomonadati</taxon>
        <taxon>Pseudomonadota</taxon>
        <taxon>Alphaproteobacteria</taxon>
        <taxon>Hyphomicrobiales</taxon>
        <taxon>Pseudorhodoplanes</taxon>
    </lineage>
</organism>
<dbReference type="InterPro" id="IPR042100">
    <property type="entry name" value="Bug_dom1"/>
</dbReference>
<proteinExistence type="inferred from homology"/>
<dbReference type="KEGG" id="psin:CAK95_15635"/>
<reference evidence="2 3" key="1">
    <citation type="submission" date="2017-05" db="EMBL/GenBank/DDBJ databases">
        <title>Full genome sequence of Pseudorhodoplanes sinuspersici.</title>
        <authorList>
            <person name="Dastgheib S.M.M."/>
            <person name="Shavandi M."/>
            <person name="Tirandaz H."/>
        </authorList>
    </citation>
    <scope>NUCLEOTIDE SEQUENCE [LARGE SCALE GENOMIC DNA]</scope>
    <source>
        <strain evidence="2 3">RIPI110</strain>
    </source>
</reference>
<dbReference type="EMBL" id="CP021112">
    <property type="protein sequence ID" value="ARQ00348.1"/>
    <property type="molecule type" value="Genomic_DNA"/>
</dbReference>
<dbReference type="SUPFAM" id="SSF53850">
    <property type="entry name" value="Periplasmic binding protein-like II"/>
    <property type="match status" value="1"/>
</dbReference>
<dbReference type="RefSeq" id="WP_086088743.1">
    <property type="nucleotide sequence ID" value="NZ_CP021112.1"/>
</dbReference>
<gene>
    <name evidence="2" type="ORF">CAK95_15635</name>
</gene>
<dbReference type="OrthoDB" id="8439966at2"/>
<comment type="similarity">
    <text evidence="1">Belongs to the UPF0065 (bug) family.</text>
</comment>
<dbReference type="PANTHER" id="PTHR42928:SF5">
    <property type="entry name" value="BLR1237 PROTEIN"/>
    <property type="match status" value="1"/>
</dbReference>
<dbReference type="STRING" id="1235591.CAK95_15635"/>
<evidence type="ECO:0000256" key="1">
    <source>
        <dbReference type="ARBA" id="ARBA00006987"/>
    </source>
</evidence>
<dbReference type="CDD" id="cd13578">
    <property type="entry name" value="PBP2_Bug27"/>
    <property type="match status" value="1"/>
</dbReference>
<dbReference type="Gene3D" id="3.40.190.150">
    <property type="entry name" value="Bordetella uptake gene, domain 1"/>
    <property type="match status" value="1"/>
</dbReference>
<accession>A0A1W6ZST6</accession>
<dbReference type="PANTHER" id="PTHR42928">
    <property type="entry name" value="TRICARBOXYLATE-BINDING PROTEIN"/>
    <property type="match status" value="1"/>
</dbReference>
<dbReference type="Proteomes" id="UP000194137">
    <property type="component" value="Chromosome"/>
</dbReference>
<dbReference type="InterPro" id="IPR005064">
    <property type="entry name" value="BUG"/>
</dbReference>
<dbReference type="Pfam" id="PF03401">
    <property type="entry name" value="TctC"/>
    <property type="match status" value="1"/>
</dbReference>
<protein>
    <submittedName>
        <fullName evidence="2">Uncharacterized protein</fullName>
    </submittedName>
</protein>